<evidence type="ECO:0000313" key="3">
    <source>
        <dbReference type="Proteomes" id="UP001174934"/>
    </source>
</evidence>
<dbReference type="EMBL" id="JAULSR010000004">
    <property type="protein sequence ID" value="KAK0621749.1"/>
    <property type="molecule type" value="Genomic_DNA"/>
</dbReference>
<name>A0AA39WUA8_9PEZI</name>
<proteinExistence type="predicted"/>
<dbReference type="AlphaFoldDB" id="A0AA39WUA8"/>
<sequence length="725" mass="80675">MFFKLQHLEDHLDVLQPARDELLAMFSRGISLALGQPEGVSSKSSILSIEHYDAKKIWAFIEDEHDRVTGDWSSYLERRRQGQGSELFATVEGAKAYLVQQAPVKFVDGAWLAHTHKITTPFALRSVTKDAWQVLSEELGDGHLDKHHVYLYSQLLNEVGCPLPDGHSPDFIKARHWVGDGKDKHGAWEAAVGQLLISLFPNEFLPEILGFNMHYELITLDTMRAAHELRALGINPYYFLIHIAIDNADSGHTAMATHTVTRYLDMVRATEGEEALQQAWKRVQVGYSMSQTLGSSAASTSTTPSIEGPYHAPRYNTIAPPPDPLGARVIEIFKAKASVSHQFHCQSRARIGGQTLVEWLAPSKWTRTEPGQRPDPQQQRHQLELLAALGHQAKPWVYAGASSKSLLVRELSWEGRMFGAFTHDEVVALSAWIDSLGPDKADTSREERDAWLYWSFVHMKPVKSGDAVGGLRDPARDHPVVGGASQEMETEVPAVEESDDLPELQDILSRQKPLGISPTHLFPDLISLWFAHISLLENTINTPGRTASPLYAAILRLLRAQAGFALETHIVAGMDEMKRLTCPSLVDLGLEMLERSGSVTDDEKKVSCLHDILVITESRGQSEKSKKLTRDMLWWGARPQANLGLLLGLAVAFLEMKDAVAKAEGEGSLGLLSEESRVVLRAIVERERQSLEECARELRRVDGRQYGMLLKGYEFGRGLVEGCCC</sequence>
<gene>
    <name evidence="2" type="ORF">B0T17DRAFT_618158</name>
</gene>
<feature type="compositionally biased region" description="Acidic residues" evidence="1">
    <location>
        <begin position="488"/>
        <end position="500"/>
    </location>
</feature>
<accession>A0AA39WUA8</accession>
<protein>
    <submittedName>
        <fullName evidence="2">Uncharacterized protein</fullName>
    </submittedName>
</protein>
<reference evidence="2" key="1">
    <citation type="submission" date="2023-06" db="EMBL/GenBank/DDBJ databases">
        <title>Genome-scale phylogeny and comparative genomics of the fungal order Sordariales.</title>
        <authorList>
            <consortium name="Lawrence Berkeley National Laboratory"/>
            <person name="Hensen N."/>
            <person name="Bonometti L."/>
            <person name="Westerberg I."/>
            <person name="Brannstrom I.O."/>
            <person name="Guillou S."/>
            <person name="Cros-Aarteil S."/>
            <person name="Calhoun S."/>
            <person name="Haridas S."/>
            <person name="Kuo A."/>
            <person name="Mondo S."/>
            <person name="Pangilinan J."/>
            <person name="Riley R."/>
            <person name="LaButti K."/>
            <person name="Andreopoulos B."/>
            <person name="Lipzen A."/>
            <person name="Chen C."/>
            <person name="Yanf M."/>
            <person name="Daum C."/>
            <person name="Ng V."/>
            <person name="Clum A."/>
            <person name="Steindorff A."/>
            <person name="Ohm R."/>
            <person name="Martin F."/>
            <person name="Silar P."/>
            <person name="Natvig D."/>
            <person name="Lalanne C."/>
            <person name="Gautier V."/>
            <person name="Ament-velasquez S.L."/>
            <person name="Kruys A."/>
            <person name="Hutchinson M.I."/>
            <person name="Powell A.J."/>
            <person name="Barry K."/>
            <person name="Miller A.N."/>
            <person name="Grigoriev I.V."/>
            <person name="Debuchy R."/>
            <person name="Gladieux P."/>
            <person name="Thoren M.H."/>
            <person name="Johannesson H."/>
        </authorList>
    </citation>
    <scope>NUCLEOTIDE SEQUENCE</scope>
    <source>
        <strain evidence="2">SMH3391-2</strain>
    </source>
</reference>
<dbReference type="Pfam" id="PF14518">
    <property type="entry name" value="Haem_oxygenas_2"/>
    <property type="match status" value="1"/>
</dbReference>
<evidence type="ECO:0000313" key="2">
    <source>
        <dbReference type="EMBL" id="KAK0621749.1"/>
    </source>
</evidence>
<evidence type="ECO:0000256" key="1">
    <source>
        <dbReference type="SAM" id="MobiDB-lite"/>
    </source>
</evidence>
<feature type="region of interest" description="Disordered" evidence="1">
    <location>
        <begin position="481"/>
        <end position="500"/>
    </location>
</feature>
<dbReference type="Proteomes" id="UP001174934">
    <property type="component" value="Unassembled WGS sequence"/>
</dbReference>
<comment type="caution">
    <text evidence="2">The sequence shown here is derived from an EMBL/GenBank/DDBJ whole genome shotgun (WGS) entry which is preliminary data.</text>
</comment>
<keyword evidence="3" id="KW-1185">Reference proteome</keyword>
<organism evidence="2 3">
    <name type="scientific">Bombardia bombarda</name>
    <dbReference type="NCBI Taxonomy" id="252184"/>
    <lineage>
        <taxon>Eukaryota</taxon>
        <taxon>Fungi</taxon>
        <taxon>Dikarya</taxon>
        <taxon>Ascomycota</taxon>
        <taxon>Pezizomycotina</taxon>
        <taxon>Sordariomycetes</taxon>
        <taxon>Sordariomycetidae</taxon>
        <taxon>Sordariales</taxon>
        <taxon>Lasiosphaeriaceae</taxon>
        <taxon>Bombardia</taxon>
    </lineage>
</organism>
<dbReference type="SMART" id="SM01236">
    <property type="entry name" value="Haem_oxygenase_2"/>
    <property type="match status" value="1"/>
</dbReference>